<keyword evidence="4" id="KW-1185">Reference proteome</keyword>
<organism evidence="3 4">
    <name type="scientific">Ridgeia piscesae</name>
    <name type="common">Tubeworm</name>
    <dbReference type="NCBI Taxonomy" id="27915"/>
    <lineage>
        <taxon>Eukaryota</taxon>
        <taxon>Metazoa</taxon>
        <taxon>Spiralia</taxon>
        <taxon>Lophotrochozoa</taxon>
        <taxon>Annelida</taxon>
        <taxon>Polychaeta</taxon>
        <taxon>Sedentaria</taxon>
        <taxon>Canalipalpata</taxon>
        <taxon>Sabellida</taxon>
        <taxon>Siboglinidae</taxon>
        <taxon>Ridgeia</taxon>
    </lineage>
</organism>
<feature type="compositionally biased region" description="Basic and acidic residues" evidence="2">
    <location>
        <begin position="442"/>
        <end position="456"/>
    </location>
</feature>
<dbReference type="AlphaFoldDB" id="A0AAD9UEJ8"/>
<feature type="compositionally biased region" description="Gly residues" evidence="2">
    <location>
        <begin position="1"/>
        <end position="14"/>
    </location>
</feature>
<feature type="region of interest" description="Disordered" evidence="2">
    <location>
        <begin position="218"/>
        <end position="256"/>
    </location>
</feature>
<proteinExistence type="predicted"/>
<feature type="region of interest" description="Disordered" evidence="2">
    <location>
        <begin position="540"/>
        <end position="588"/>
    </location>
</feature>
<evidence type="ECO:0000256" key="2">
    <source>
        <dbReference type="SAM" id="MobiDB-lite"/>
    </source>
</evidence>
<feature type="region of interest" description="Disordered" evidence="2">
    <location>
        <begin position="1"/>
        <end position="30"/>
    </location>
</feature>
<sequence length="759" mass="81903">MTSANGGGNESGDAGGDRVAGPTASSPDALMARGPVSFWRHVRHFMGGCIASRADSVSPSLDKGDRGLWGGQRLDADAWGEGGGDASSRQKPPVLPRGWRQGKSDGGLRPLVAPPPSPTLATSTRRRSLLDSERILAQLREARLIQAPDDVAPLPQPPPRATGARRPTAWTIDLNDLQLAKVPPCKPVRLEKLNYTEEKQKVEAATMLRRKFERSEQLLERTERSRRDKIARDNVRQTKAKQRKGTTRESQDIEQTRTLKQAVANKRREQLKKETLRRLEKIAKRAARAKQRKERLMEAEAETVGEIETMQFSDDDGCWDDRSSLRRGGASSGGGSGGGRAGGGGGSAADDAFFDQVVRAPGRVILGPLRLLGDDVDDDSISTDDNDDDDVDDDDGDNNDDDDDDEKGRRELTVTTTTVTDKRHDDKTSSLPDDDVNLGPTRSRDELHLATARDRPTLALPPRLKNRLHKPRGTAAVTPTRNCRSPLDGAPHVNGGASWMANAGGDCSVNGTVVEQQTRVAPPTTNDPTEDRALRLAVSTYRVSDESTPTDRALSSQFASSLPRPRSGPGPVSAETTPELPKTSSPVAGVSTAATEKWSDTSTAQVSVCVYGAGICLCLPTDRALSSQFASSLPRPRSGPGPVGAETTPELPKTSSPVAGVSTAATEKWSDCCLRRRYLSVSTAQVSVCVYGAGICLCLRRRYLSVSMAQVSVCVYGAGICQCLRRRLGDVECDVTTIRWEAEVEATDTIQRRKSATRC</sequence>
<feature type="compositionally biased region" description="Low complexity" evidence="2">
    <location>
        <begin position="631"/>
        <end position="640"/>
    </location>
</feature>
<feature type="compositionally biased region" description="Basic and acidic residues" evidence="2">
    <location>
        <begin position="246"/>
        <end position="256"/>
    </location>
</feature>
<evidence type="ECO:0000313" key="3">
    <source>
        <dbReference type="EMBL" id="KAK2186558.1"/>
    </source>
</evidence>
<feature type="coiled-coil region" evidence="1">
    <location>
        <begin position="259"/>
        <end position="299"/>
    </location>
</feature>
<comment type="caution">
    <text evidence="3">The sequence shown here is derived from an EMBL/GenBank/DDBJ whole genome shotgun (WGS) entry which is preliminary data.</text>
</comment>
<gene>
    <name evidence="3" type="ORF">NP493_196g03035</name>
</gene>
<feature type="region of interest" description="Disordered" evidence="2">
    <location>
        <begin position="307"/>
        <end position="347"/>
    </location>
</feature>
<evidence type="ECO:0000313" key="4">
    <source>
        <dbReference type="Proteomes" id="UP001209878"/>
    </source>
</evidence>
<feature type="compositionally biased region" description="Basic and acidic residues" evidence="2">
    <location>
        <begin position="218"/>
        <end position="236"/>
    </location>
</feature>
<feature type="compositionally biased region" description="Gly residues" evidence="2">
    <location>
        <begin position="330"/>
        <end position="347"/>
    </location>
</feature>
<feature type="region of interest" description="Disordered" evidence="2">
    <location>
        <begin position="630"/>
        <end position="662"/>
    </location>
</feature>
<dbReference type="Proteomes" id="UP001209878">
    <property type="component" value="Unassembled WGS sequence"/>
</dbReference>
<feature type="compositionally biased region" description="Acidic residues" evidence="2">
    <location>
        <begin position="374"/>
        <end position="405"/>
    </location>
</feature>
<feature type="region of interest" description="Disordered" evidence="2">
    <location>
        <begin position="372"/>
        <end position="458"/>
    </location>
</feature>
<dbReference type="EMBL" id="JAODUO010000196">
    <property type="protein sequence ID" value="KAK2186558.1"/>
    <property type="molecule type" value="Genomic_DNA"/>
</dbReference>
<evidence type="ECO:0000256" key="1">
    <source>
        <dbReference type="SAM" id="Coils"/>
    </source>
</evidence>
<reference evidence="3" key="1">
    <citation type="journal article" date="2023" name="Mol. Biol. Evol.">
        <title>Third-Generation Sequencing Reveals the Adaptive Role of the Epigenome in Three Deep-Sea Polychaetes.</title>
        <authorList>
            <person name="Perez M."/>
            <person name="Aroh O."/>
            <person name="Sun Y."/>
            <person name="Lan Y."/>
            <person name="Juniper S.K."/>
            <person name="Young C.R."/>
            <person name="Angers B."/>
            <person name="Qian P.Y."/>
        </authorList>
    </citation>
    <scope>NUCLEOTIDE SEQUENCE</scope>
    <source>
        <strain evidence="3">R07B-5</strain>
    </source>
</reference>
<protein>
    <submittedName>
        <fullName evidence="3">Uncharacterized protein</fullName>
    </submittedName>
</protein>
<feature type="region of interest" description="Disordered" evidence="2">
    <location>
        <begin position="54"/>
        <end position="126"/>
    </location>
</feature>
<feature type="compositionally biased region" description="Low complexity" evidence="2">
    <location>
        <begin position="560"/>
        <end position="573"/>
    </location>
</feature>
<keyword evidence="1" id="KW-0175">Coiled coil</keyword>
<name>A0AAD9UEJ8_RIDPI</name>
<accession>A0AAD9UEJ8</accession>